<keyword evidence="3" id="KW-0479">Metal-binding</keyword>
<evidence type="ECO:0000256" key="4">
    <source>
        <dbReference type="ARBA" id="ARBA00023004"/>
    </source>
</evidence>
<reference evidence="5" key="1">
    <citation type="journal article" date="2020" name="mSystems">
        <title>Genome- and Community-Level Interaction Insights into Carbon Utilization and Element Cycling Functions of Hydrothermarchaeota in Hydrothermal Sediment.</title>
        <authorList>
            <person name="Zhou Z."/>
            <person name="Liu Y."/>
            <person name="Xu W."/>
            <person name="Pan J."/>
            <person name="Luo Z.H."/>
            <person name="Li M."/>
        </authorList>
    </citation>
    <scope>NUCLEOTIDE SEQUENCE [LARGE SCALE GENOMIC DNA]</scope>
    <source>
        <strain evidence="5">SpSt-767</strain>
    </source>
</reference>
<dbReference type="InterPro" id="IPR012827">
    <property type="entry name" value="Hemerythrin_metal-bd"/>
</dbReference>
<accession>A0A7V6A2C1</accession>
<evidence type="ECO:0000256" key="3">
    <source>
        <dbReference type="ARBA" id="ARBA00022723"/>
    </source>
</evidence>
<dbReference type="EMBL" id="DTGR01000066">
    <property type="protein sequence ID" value="HHS28910.1"/>
    <property type="molecule type" value="Genomic_DNA"/>
</dbReference>
<comment type="caution">
    <text evidence="5">The sequence shown here is derived from an EMBL/GenBank/DDBJ whole genome shotgun (WGS) entry which is preliminary data.</text>
</comment>
<dbReference type="PANTHER" id="PTHR37164">
    <property type="entry name" value="BACTERIOHEMERYTHRIN"/>
    <property type="match status" value="1"/>
</dbReference>
<dbReference type="InterPro" id="IPR035938">
    <property type="entry name" value="Hemerythrin-like_sf"/>
</dbReference>
<keyword evidence="4" id="KW-0408">Iron</keyword>
<keyword evidence="2" id="KW-0813">Transport</keyword>
<dbReference type="InterPro" id="IPR016131">
    <property type="entry name" value="Haemerythrin_Fe_BS"/>
</dbReference>
<proteinExistence type="inferred from homology"/>
<dbReference type="GO" id="GO:0046872">
    <property type="term" value="F:metal ion binding"/>
    <property type="evidence" value="ECO:0007669"/>
    <property type="project" value="UniProtKB-KW"/>
</dbReference>
<sequence>MGRVLDGLISSTNAHFAAEERLLKRHGYPESDRHHAIHITMVDKVKDIQRQHSEGRLNLSLDTMKFLNDWITKPIMKTDKRHRSYLKSNGVS</sequence>
<gene>
    <name evidence="5" type="ORF">ENV52_04330</name>
</gene>
<dbReference type="CDD" id="cd12107">
    <property type="entry name" value="Hemerythrin"/>
    <property type="match status" value="1"/>
</dbReference>
<protein>
    <recommendedName>
        <fullName evidence="6">Hemerythrin-like domain-containing protein</fullName>
    </recommendedName>
</protein>
<keyword evidence="2" id="KW-0561">Oxygen transport</keyword>
<dbReference type="PROSITE" id="PS00550">
    <property type="entry name" value="HEMERYTHRINS"/>
    <property type="match status" value="1"/>
</dbReference>
<evidence type="ECO:0000256" key="2">
    <source>
        <dbReference type="ARBA" id="ARBA00022621"/>
    </source>
</evidence>
<comment type="similarity">
    <text evidence="1">Belongs to the hemerythrin family.</text>
</comment>
<dbReference type="SUPFAM" id="SSF47188">
    <property type="entry name" value="Hemerythrin-like"/>
    <property type="match status" value="1"/>
</dbReference>
<evidence type="ECO:0000256" key="1">
    <source>
        <dbReference type="ARBA" id="ARBA00010587"/>
    </source>
</evidence>
<dbReference type="NCBIfam" id="TIGR02481">
    <property type="entry name" value="hemeryth_dom"/>
    <property type="match status" value="1"/>
</dbReference>
<evidence type="ECO:0000313" key="5">
    <source>
        <dbReference type="EMBL" id="HHS28910.1"/>
    </source>
</evidence>
<dbReference type="PANTHER" id="PTHR37164:SF1">
    <property type="entry name" value="BACTERIOHEMERYTHRIN"/>
    <property type="match status" value="1"/>
</dbReference>
<dbReference type="AlphaFoldDB" id="A0A7V6A2C1"/>
<dbReference type="Gene3D" id="1.20.120.50">
    <property type="entry name" value="Hemerythrin-like"/>
    <property type="match status" value="1"/>
</dbReference>
<name>A0A7V6A2C1_9BACT</name>
<evidence type="ECO:0008006" key="6">
    <source>
        <dbReference type="Google" id="ProtNLM"/>
    </source>
</evidence>
<dbReference type="GO" id="GO:0005344">
    <property type="term" value="F:oxygen carrier activity"/>
    <property type="evidence" value="ECO:0007669"/>
    <property type="project" value="UniProtKB-KW"/>
</dbReference>
<dbReference type="InterPro" id="IPR050669">
    <property type="entry name" value="Hemerythrin"/>
</dbReference>
<organism evidence="5">
    <name type="scientific">Desulfobacca acetoxidans</name>
    <dbReference type="NCBI Taxonomy" id="60893"/>
    <lineage>
        <taxon>Bacteria</taxon>
        <taxon>Pseudomonadati</taxon>
        <taxon>Thermodesulfobacteriota</taxon>
        <taxon>Desulfobaccia</taxon>
        <taxon>Desulfobaccales</taxon>
        <taxon>Desulfobaccaceae</taxon>
        <taxon>Desulfobacca</taxon>
    </lineage>
</organism>